<gene>
    <name evidence="8" type="ORF">TRIADDRAFT_16484</name>
</gene>
<protein>
    <recommendedName>
        <fullName evidence="7">Receptor ligand binding region domain-containing protein</fullName>
    </recommendedName>
</protein>
<dbReference type="AlphaFoldDB" id="B3S606"/>
<dbReference type="RefSeq" id="XP_002115532.1">
    <property type="nucleotide sequence ID" value="XM_002115496.1"/>
</dbReference>
<dbReference type="KEGG" id="tad:TRIADDRAFT_16484"/>
<evidence type="ECO:0000256" key="1">
    <source>
        <dbReference type="ARBA" id="ARBA00004141"/>
    </source>
</evidence>
<evidence type="ECO:0000256" key="2">
    <source>
        <dbReference type="ARBA" id="ARBA00022692"/>
    </source>
</evidence>
<evidence type="ECO:0000313" key="9">
    <source>
        <dbReference type="Proteomes" id="UP000009022"/>
    </source>
</evidence>
<feature type="domain" description="Receptor ligand binding region" evidence="7">
    <location>
        <begin position="1"/>
        <end position="180"/>
    </location>
</feature>
<dbReference type="HOGENOM" id="CLU_1457989_0_0_1"/>
<keyword evidence="5" id="KW-0675">Receptor</keyword>
<dbReference type="SUPFAM" id="SSF53822">
    <property type="entry name" value="Periplasmic binding protein-like I"/>
    <property type="match status" value="1"/>
</dbReference>
<dbReference type="InterPro" id="IPR028082">
    <property type="entry name" value="Peripla_BP_I"/>
</dbReference>
<evidence type="ECO:0000256" key="5">
    <source>
        <dbReference type="ARBA" id="ARBA00023170"/>
    </source>
</evidence>
<dbReference type="STRING" id="10228.B3S606"/>
<sequence length="186" mass="20920">AMIFAIETINEDPYLLPNITLGYDIHDGCGDEQVSVRETLDILFQFTKRKSVKRMVIFSTTTSAIIQAVSNKLAGIIGTQTARGSIDMQGICKVFNLVQITYGAKEGLLGDKTRFPTILRTIPPEDHYPAILESILSYFNWKFIAMLSYVGDLGSRAYEQARKYFQRKKICVLLAEKVSRLQNSIA</sequence>
<dbReference type="InParanoid" id="B3S606"/>
<dbReference type="InterPro" id="IPR000068">
    <property type="entry name" value="GPCR_3_Ca_sens_rcpt-rel"/>
</dbReference>
<dbReference type="CTD" id="6756859"/>
<dbReference type="InterPro" id="IPR001828">
    <property type="entry name" value="ANF_lig-bd_rcpt"/>
</dbReference>
<proteinExistence type="predicted"/>
<dbReference type="GO" id="GO:0004930">
    <property type="term" value="F:G protein-coupled receptor activity"/>
    <property type="evidence" value="ECO:0007669"/>
    <property type="project" value="InterPro"/>
</dbReference>
<dbReference type="PANTHER" id="PTHR24061">
    <property type="entry name" value="CALCIUM-SENSING RECEPTOR-RELATED"/>
    <property type="match status" value="1"/>
</dbReference>
<dbReference type="PANTHER" id="PTHR24061:SF599">
    <property type="entry name" value="G-PROTEIN COUPLED RECEPTORS FAMILY 3 PROFILE DOMAIN-CONTAINING PROTEIN"/>
    <property type="match status" value="1"/>
</dbReference>
<keyword evidence="4" id="KW-0472">Membrane</keyword>
<dbReference type="Proteomes" id="UP000009022">
    <property type="component" value="Unassembled WGS sequence"/>
</dbReference>
<dbReference type="PhylomeDB" id="B3S606"/>
<evidence type="ECO:0000256" key="4">
    <source>
        <dbReference type="ARBA" id="ARBA00023136"/>
    </source>
</evidence>
<dbReference type="InterPro" id="IPR000337">
    <property type="entry name" value="GPCR_3"/>
</dbReference>
<dbReference type="Pfam" id="PF01094">
    <property type="entry name" value="ANF_receptor"/>
    <property type="match status" value="1"/>
</dbReference>
<dbReference type="GeneID" id="6756859"/>
<feature type="non-terminal residue" evidence="8">
    <location>
        <position position="186"/>
    </location>
</feature>
<reference evidence="8 9" key="1">
    <citation type="journal article" date="2008" name="Nature">
        <title>The Trichoplax genome and the nature of placozoans.</title>
        <authorList>
            <person name="Srivastava M."/>
            <person name="Begovic E."/>
            <person name="Chapman J."/>
            <person name="Putnam N.H."/>
            <person name="Hellsten U."/>
            <person name="Kawashima T."/>
            <person name="Kuo A."/>
            <person name="Mitros T."/>
            <person name="Salamov A."/>
            <person name="Carpenter M.L."/>
            <person name="Signorovitch A.Y."/>
            <person name="Moreno M.A."/>
            <person name="Kamm K."/>
            <person name="Grimwood J."/>
            <person name="Schmutz J."/>
            <person name="Shapiro H."/>
            <person name="Grigoriev I.V."/>
            <person name="Buss L.W."/>
            <person name="Schierwater B."/>
            <person name="Dellaporta S.L."/>
            <person name="Rokhsar D.S."/>
        </authorList>
    </citation>
    <scope>NUCLEOTIDE SEQUENCE [LARGE SCALE GENOMIC DNA]</scope>
    <source>
        <strain evidence="8 9">Grell-BS-1999</strain>
    </source>
</reference>
<comment type="subcellular location">
    <subcellularLocation>
        <location evidence="1">Membrane</location>
        <topology evidence="1">Multi-pass membrane protein</topology>
    </subcellularLocation>
</comment>
<evidence type="ECO:0000256" key="3">
    <source>
        <dbReference type="ARBA" id="ARBA00022989"/>
    </source>
</evidence>
<organism evidence="8 9">
    <name type="scientific">Trichoplax adhaerens</name>
    <name type="common">Trichoplax reptans</name>
    <dbReference type="NCBI Taxonomy" id="10228"/>
    <lineage>
        <taxon>Eukaryota</taxon>
        <taxon>Metazoa</taxon>
        <taxon>Placozoa</taxon>
        <taxon>Uniplacotomia</taxon>
        <taxon>Trichoplacea</taxon>
        <taxon>Trichoplacidae</taxon>
        <taxon>Trichoplax</taxon>
    </lineage>
</organism>
<dbReference type="GO" id="GO:0016020">
    <property type="term" value="C:membrane"/>
    <property type="evidence" value="ECO:0007669"/>
    <property type="project" value="UniProtKB-SubCell"/>
</dbReference>
<feature type="non-terminal residue" evidence="8">
    <location>
        <position position="1"/>
    </location>
</feature>
<evidence type="ECO:0000259" key="7">
    <source>
        <dbReference type="Pfam" id="PF01094"/>
    </source>
</evidence>
<keyword evidence="6" id="KW-0325">Glycoprotein</keyword>
<dbReference type="PRINTS" id="PR00248">
    <property type="entry name" value="GPCRMGR"/>
</dbReference>
<dbReference type="eggNOG" id="KOG1056">
    <property type="taxonomic scope" value="Eukaryota"/>
</dbReference>
<evidence type="ECO:0000256" key="6">
    <source>
        <dbReference type="ARBA" id="ARBA00023180"/>
    </source>
</evidence>
<evidence type="ECO:0000313" key="8">
    <source>
        <dbReference type="EMBL" id="EDV21895.1"/>
    </source>
</evidence>
<name>B3S606_TRIAD</name>
<dbReference type="OrthoDB" id="425344at2759"/>
<accession>B3S606</accession>
<dbReference type="OMA" id="EDHYPAI"/>
<keyword evidence="3" id="KW-1133">Transmembrane helix</keyword>
<keyword evidence="9" id="KW-1185">Reference proteome</keyword>
<dbReference type="Gene3D" id="3.40.50.2300">
    <property type="match status" value="2"/>
</dbReference>
<dbReference type="EMBL" id="DS985251">
    <property type="protein sequence ID" value="EDV21895.1"/>
    <property type="molecule type" value="Genomic_DNA"/>
</dbReference>
<keyword evidence="2" id="KW-0812">Transmembrane</keyword>